<evidence type="ECO:0000256" key="6">
    <source>
        <dbReference type="ARBA" id="ARBA00022630"/>
    </source>
</evidence>
<dbReference type="Gene3D" id="3.30.565.10">
    <property type="entry name" value="Histidine kinase-like ATPase, C-terminal domain"/>
    <property type="match status" value="1"/>
</dbReference>
<dbReference type="SMART" id="SM00091">
    <property type="entry name" value="PAS"/>
    <property type="match status" value="1"/>
</dbReference>
<dbReference type="InterPro" id="IPR000014">
    <property type="entry name" value="PAS"/>
</dbReference>
<keyword evidence="13" id="KW-0157">Chromophore</keyword>
<evidence type="ECO:0000256" key="14">
    <source>
        <dbReference type="ARBA" id="ARBA00023026"/>
    </source>
</evidence>
<evidence type="ECO:0000256" key="1">
    <source>
        <dbReference type="ARBA" id="ARBA00000085"/>
    </source>
</evidence>
<dbReference type="SUPFAM" id="SSF55781">
    <property type="entry name" value="GAF domain-like"/>
    <property type="match status" value="1"/>
</dbReference>
<keyword evidence="19" id="KW-1185">Reference proteome</keyword>
<evidence type="ECO:0000256" key="4">
    <source>
        <dbReference type="ARBA" id="ARBA00022553"/>
    </source>
</evidence>
<dbReference type="RefSeq" id="WP_264882660.1">
    <property type="nucleotide sequence ID" value="NZ_JAPDOB010000002.1"/>
</dbReference>
<keyword evidence="5" id="KW-0716">Sensory transduction</keyword>
<dbReference type="NCBIfam" id="TIGR00229">
    <property type="entry name" value="sensory_box"/>
    <property type="match status" value="1"/>
</dbReference>
<dbReference type="SMART" id="SM00086">
    <property type="entry name" value="PAC"/>
    <property type="match status" value="2"/>
</dbReference>
<evidence type="ECO:0000256" key="15">
    <source>
        <dbReference type="ARBA" id="ARBA00023170"/>
    </source>
</evidence>
<dbReference type="InterPro" id="IPR003018">
    <property type="entry name" value="GAF"/>
</dbReference>
<dbReference type="InterPro" id="IPR001610">
    <property type="entry name" value="PAC"/>
</dbReference>
<keyword evidence="12" id="KW-0067">ATP-binding</keyword>
<evidence type="ECO:0000256" key="9">
    <source>
        <dbReference type="ARBA" id="ARBA00022737"/>
    </source>
</evidence>
<dbReference type="PROSITE" id="PS50113">
    <property type="entry name" value="PAC"/>
    <property type="match status" value="1"/>
</dbReference>
<keyword evidence="9" id="KW-0677">Repeat</keyword>
<dbReference type="Pfam" id="PF07536">
    <property type="entry name" value="HWE_HK"/>
    <property type="match status" value="1"/>
</dbReference>
<sequence length="645" mass="70502">MAEPVGEAPYFLQGDGEMGARMRAHDWSATVLGPPAGWPVELQVALSICLQSSVPMAIYWGPRLKLLYNDAWAPIPAERHPWALGKPGAEVWPEIWDVVGPQLHRVMASGVGFSALNQLLMMERQGRQRETWWNYSFTPIMGADGKVLGILNEGLEVTDRVQLEQRQDFLLRLSDALRGLADPRAIIRTAQRMLGERLGANRVGYGEVDETERWFTTAETWVNGVSPRDGTHDLAAFGKPVWVGLRSGEPLVVEDTEADPRMDGPDVRAAFAAIDVRSALTTSLVKDGRMVGVLYVHAKEPRAWSRSDSMLLSDVAERIWAEVARAGAEALASATEERFRRIFEQTSDLIVTSTLDRTITSANPAAAAALGLEVSDLIGRKTSDFVLADSQSISDSMLRRKLQEGGTTRYEVLVRGRSGEPLSVEINSGLTYDGDGQPVGVHLVARDNTERKKWENHQRLLVGELNHRVKNTLAIVQSLTHQTFRAGSPPEQSIRAFEGRLQALAAAHNLLTRENWEAASIGDVVEGALRPFCSDARCTIKGPPARVPPQTAVSLTLTMHELATNASKYGSLSVPEGTIAVRWATEDGRLMLEWTEAGGPLVAPPTRSGFGTRLINRALAADLGGTVNLDYAPDGVRCRIEAPLP</sequence>
<dbReference type="Pfam" id="PF01590">
    <property type="entry name" value="GAF"/>
    <property type="match status" value="1"/>
</dbReference>
<dbReference type="PROSITE" id="PS50112">
    <property type="entry name" value="PAS"/>
    <property type="match status" value="1"/>
</dbReference>
<protein>
    <recommendedName>
        <fullName evidence="2">histidine kinase</fullName>
        <ecNumber evidence="2">2.7.13.3</ecNumber>
    </recommendedName>
</protein>
<dbReference type="SMART" id="SM00911">
    <property type="entry name" value="HWE_HK"/>
    <property type="match status" value="1"/>
</dbReference>
<evidence type="ECO:0000313" key="18">
    <source>
        <dbReference type="EMBL" id="MCW3798020.1"/>
    </source>
</evidence>
<feature type="domain" description="PAS" evidence="16">
    <location>
        <begin position="335"/>
        <end position="405"/>
    </location>
</feature>
<gene>
    <name evidence="18" type="ORF">OMW55_09415</name>
</gene>
<dbReference type="EMBL" id="JAPDOB010000002">
    <property type="protein sequence ID" value="MCW3798020.1"/>
    <property type="molecule type" value="Genomic_DNA"/>
</dbReference>
<keyword evidence="7" id="KW-0288">FMN</keyword>
<evidence type="ECO:0000256" key="11">
    <source>
        <dbReference type="ARBA" id="ARBA00022777"/>
    </source>
</evidence>
<dbReference type="Gene3D" id="3.30.450.20">
    <property type="entry name" value="PAS domain"/>
    <property type="match status" value="2"/>
</dbReference>
<evidence type="ECO:0000256" key="10">
    <source>
        <dbReference type="ARBA" id="ARBA00022741"/>
    </source>
</evidence>
<dbReference type="EC" id="2.7.13.3" evidence="2"/>
<dbReference type="PANTHER" id="PTHR41523">
    <property type="entry name" value="TWO-COMPONENT SYSTEM SENSOR PROTEIN"/>
    <property type="match status" value="1"/>
</dbReference>
<dbReference type="InterPro" id="IPR011102">
    <property type="entry name" value="Sig_transdc_His_kinase_HWE"/>
</dbReference>
<dbReference type="Pfam" id="PF00989">
    <property type="entry name" value="PAS"/>
    <property type="match status" value="1"/>
</dbReference>
<evidence type="ECO:0000256" key="3">
    <source>
        <dbReference type="ARBA" id="ARBA00022543"/>
    </source>
</evidence>
<evidence type="ECO:0000259" key="17">
    <source>
        <dbReference type="PROSITE" id="PS50113"/>
    </source>
</evidence>
<dbReference type="SMART" id="SM00065">
    <property type="entry name" value="GAF"/>
    <property type="match status" value="1"/>
</dbReference>
<dbReference type="InterPro" id="IPR029016">
    <property type="entry name" value="GAF-like_dom_sf"/>
</dbReference>
<dbReference type="Gene3D" id="3.30.450.40">
    <property type="match status" value="1"/>
</dbReference>
<proteinExistence type="predicted"/>
<dbReference type="InterPro" id="IPR036890">
    <property type="entry name" value="HATPase_C_sf"/>
</dbReference>
<dbReference type="InterPro" id="IPR035965">
    <property type="entry name" value="PAS-like_dom_sf"/>
</dbReference>
<feature type="domain" description="PAC" evidence="17">
    <location>
        <begin position="408"/>
        <end position="460"/>
    </location>
</feature>
<evidence type="ECO:0000256" key="7">
    <source>
        <dbReference type="ARBA" id="ARBA00022643"/>
    </source>
</evidence>
<evidence type="ECO:0000256" key="12">
    <source>
        <dbReference type="ARBA" id="ARBA00022840"/>
    </source>
</evidence>
<evidence type="ECO:0000259" key="16">
    <source>
        <dbReference type="PROSITE" id="PS50112"/>
    </source>
</evidence>
<comment type="caution">
    <text evidence="18">The sequence shown here is derived from an EMBL/GenBank/DDBJ whole genome shotgun (WGS) entry which is preliminary data.</text>
</comment>
<dbReference type="PANTHER" id="PTHR41523:SF8">
    <property type="entry name" value="ETHYLENE RESPONSE SENSOR PROTEIN"/>
    <property type="match status" value="1"/>
</dbReference>
<organism evidence="18 19">
    <name type="scientific">Sphingomonas arvum</name>
    <dbReference type="NCBI Taxonomy" id="2992113"/>
    <lineage>
        <taxon>Bacteria</taxon>
        <taxon>Pseudomonadati</taxon>
        <taxon>Pseudomonadota</taxon>
        <taxon>Alphaproteobacteria</taxon>
        <taxon>Sphingomonadales</taxon>
        <taxon>Sphingomonadaceae</taxon>
        <taxon>Sphingomonas</taxon>
    </lineage>
</organism>
<keyword evidence="8" id="KW-0808">Transferase</keyword>
<evidence type="ECO:0000256" key="8">
    <source>
        <dbReference type="ARBA" id="ARBA00022679"/>
    </source>
</evidence>
<accession>A0ABT3JG31</accession>
<keyword evidence="10" id="KW-0547">Nucleotide-binding</keyword>
<dbReference type="InterPro" id="IPR013767">
    <property type="entry name" value="PAS_fold"/>
</dbReference>
<evidence type="ECO:0000256" key="2">
    <source>
        <dbReference type="ARBA" id="ARBA00012438"/>
    </source>
</evidence>
<dbReference type="Proteomes" id="UP001526246">
    <property type="component" value="Unassembled WGS sequence"/>
</dbReference>
<comment type="catalytic activity">
    <reaction evidence="1">
        <text>ATP + protein L-histidine = ADP + protein N-phospho-L-histidine.</text>
        <dbReference type="EC" id="2.7.13.3"/>
    </reaction>
</comment>
<keyword evidence="3" id="KW-0600">Photoreceptor protein</keyword>
<keyword evidence="6" id="KW-0285">Flavoprotein</keyword>
<evidence type="ECO:0000256" key="13">
    <source>
        <dbReference type="ARBA" id="ARBA00022991"/>
    </source>
</evidence>
<keyword evidence="15" id="KW-0675">Receptor</keyword>
<name>A0ABT3JG31_9SPHN</name>
<keyword evidence="14" id="KW-0843">Virulence</keyword>
<dbReference type="SUPFAM" id="SSF55785">
    <property type="entry name" value="PYP-like sensor domain (PAS domain)"/>
    <property type="match status" value="2"/>
</dbReference>
<evidence type="ECO:0000256" key="5">
    <source>
        <dbReference type="ARBA" id="ARBA00022606"/>
    </source>
</evidence>
<dbReference type="InterPro" id="IPR000700">
    <property type="entry name" value="PAS-assoc_C"/>
</dbReference>
<dbReference type="CDD" id="cd00130">
    <property type="entry name" value="PAS"/>
    <property type="match status" value="1"/>
</dbReference>
<evidence type="ECO:0000313" key="19">
    <source>
        <dbReference type="Proteomes" id="UP001526246"/>
    </source>
</evidence>
<keyword evidence="11" id="KW-0418">Kinase</keyword>
<keyword evidence="4" id="KW-0597">Phosphoprotein</keyword>
<reference evidence="18 19" key="1">
    <citation type="submission" date="2022-10" db="EMBL/GenBank/DDBJ databases">
        <title>Sphingomonas sp.</title>
        <authorList>
            <person name="Jin C."/>
        </authorList>
    </citation>
    <scope>NUCLEOTIDE SEQUENCE [LARGE SCALE GENOMIC DNA]</scope>
    <source>
        <strain evidence="18 19">BN140010</strain>
    </source>
</reference>